<dbReference type="EMBL" id="JBHSXM010000001">
    <property type="protein sequence ID" value="MFC6836330.1"/>
    <property type="molecule type" value="Genomic_DNA"/>
</dbReference>
<dbReference type="Gene3D" id="2.30.42.10">
    <property type="match status" value="1"/>
</dbReference>
<keyword evidence="2 5" id="KW-0378">Hydrolase</keyword>
<evidence type="ECO:0000313" key="6">
    <source>
        <dbReference type="Proteomes" id="UP001596406"/>
    </source>
</evidence>
<dbReference type="SUPFAM" id="SSF50494">
    <property type="entry name" value="Trypsin-like serine proteases"/>
    <property type="match status" value="1"/>
</dbReference>
<dbReference type="GO" id="GO:0008233">
    <property type="term" value="F:peptidase activity"/>
    <property type="evidence" value="ECO:0007669"/>
    <property type="project" value="UniProtKB-KW"/>
</dbReference>
<dbReference type="InterPro" id="IPR051201">
    <property type="entry name" value="Chloro_Bact_Ser_Proteases"/>
</dbReference>
<dbReference type="RefSeq" id="WP_304448017.1">
    <property type="nucleotide sequence ID" value="NZ_JARRAH010000001.1"/>
</dbReference>
<dbReference type="SUPFAM" id="SSF50156">
    <property type="entry name" value="PDZ domain-like"/>
    <property type="match status" value="1"/>
</dbReference>
<feature type="domain" description="PDZ" evidence="4">
    <location>
        <begin position="236"/>
        <end position="316"/>
    </location>
</feature>
<reference evidence="5 6" key="1">
    <citation type="journal article" date="2019" name="Int. J. Syst. Evol. Microbiol.">
        <title>The Global Catalogue of Microorganisms (GCM) 10K type strain sequencing project: providing services to taxonomists for standard genome sequencing and annotation.</title>
        <authorList>
            <consortium name="The Broad Institute Genomics Platform"/>
            <consortium name="The Broad Institute Genome Sequencing Center for Infectious Disease"/>
            <person name="Wu L."/>
            <person name="Ma J."/>
        </authorList>
    </citation>
    <scope>NUCLEOTIDE SEQUENCE [LARGE SCALE GENOMIC DNA]</scope>
    <source>
        <strain evidence="5 6">PSRA2</strain>
    </source>
</reference>
<dbReference type="AlphaFoldDB" id="A0ABD5U9X1"/>
<feature type="region of interest" description="Disordered" evidence="3">
    <location>
        <begin position="321"/>
        <end position="345"/>
    </location>
</feature>
<keyword evidence="1 5" id="KW-0645">Protease</keyword>
<gene>
    <name evidence="5" type="ORF">ACFQHK_07400</name>
</gene>
<evidence type="ECO:0000259" key="4">
    <source>
        <dbReference type="Pfam" id="PF13180"/>
    </source>
</evidence>
<dbReference type="Gene3D" id="2.40.10.120">
    <property type="match status" value="1"/>
</dbReference>
<dbReference type="Pfam" id="PF13365">
    <property type="entry name" value="Trypsin_2"/>
    <property type="match status" value="1"/>
</dbReference>
<dbReference type="InterPro" id="IPR036034">
    <property type="entry name" value="PDZ_sf"/>
</dbReference>
<dbReference type="Proteomes" id="UP001596406">
    <property type="component" value="Unassembled WGS sequence"/>
</dbReference>
<comment type="caution">
    <text evidence="5">The sequence shown here is derived from an EMBL/GenBank/DDBJ whole genome shotgun (WGS) entry which is preliminary data.</text>
</comment>
<organism evidence="5 6">
    <name type="scientific">Halomarina ordinaria</name>
    <dbReference type="NCBI Taxonomy" id="3033939"/>
    <lineage>
        <taxon>Archaea</taxon>
        <taxon>Methanobacteriati</taxon>
        <taxon>Methanobacteriota</taxon>
        <taxon>Stenosarchaea group</taxon>
        <taxon>Halobacteria</taxon>
        <taxon>Halobacteriales</taxon>
        <taxon>Natronomonadaceae</taxon>
        <taxon>Halomarina</taxon>
    </lineage>
</organism>
<evidence type="ECO:0000256" key="3">
    <source>
        <dbReference type="SAM" id="MobiDB-lite"/>
    </source>
</evidence>
<sequence>MTDHDSYEELYRSTIPSVVSIYLAGDGRTPGGAGSGFVFDVDSTSEEREGYVVTNHHVVGTNPSVDVRFSDGDWRVGEVVGADAYTDLAVVRVPDHPEDAAALPLAASNPVPGTPVAALGNPMGLDGSLTTGVVSGASRSMPTRDGFAIPDTVQTDAPINPGNSGGPLVTTDGTVVGVNRARGGDNIGFAVSAEVAARVVPALVEDGEYRHSYLKVRTLDVSPTVAEANGLAEVRGVLVVDVGDGPGRAALRGATGTRRVRGRDVPVGGDVVTHIDGERVDTHEQLMRYLLLETRPGETVAVDLVRDGRERRVDLALAERPAVRPRRGRGRRRGRSRRGTDVPIR</sequence>
<evidence type="ECO:0000256" key="1">
    <source>
        <dbReference type="ARBA" id="ARBA00022670"/>
    </source>
</evidence>
<dbReference type="InterPro" id="IPR001478">
    <property type="entry name" value="PDZ"/>
</dbReference>
<evidence type="ECO:0000313" key="5">
    <source>
        <dbReference type="EMBL" id="MFC6836330.1"/>
    </source>
</evidence>
<evidence type="ECO:0000256" key="2">
    <source>
        <dbReference type="ARBA" id="ARBA00022801"/>
    </source>
</evidence>
<keyword evidence="6" id="KW-1185">Reference proteome</keyword>
<dbReference type="PANTHER" id="PTHR43343:SF3">
    <property type="entry name" value="PROTEASE DO-LIKE 8, CHLOROPLASTIC"/>
    <property type="match status" value="1"/>
</dbReference>
<proteinExistence type="predicted"/>
<dbReference type="Pfam" id="PF13180">
    <property type="entry name" value="PDZ_2"/>
    <property type="match status" value="1"/>
</dbReference>
<feature type="compositionally biased region" description="Basic residues" evidence="3">
    <location>
        <begin position="323"/>
        <end position="337"/>
    </location>
</feature>
<name>A0ABD5U9X1_9EURY</name>
<accession>A0ABD5U9X1</accession>
<dbReference type="EC" id="3.4.21.-" evidence="5"/>
<protein>
    <submittedName>
        <fullName evidence="5">S1C family serine protease</fullName>
        <ecNumber evidence="5">3.4.21.-</ecNumber>
    </submittedName>
</protein>
<dbReference type="PRINTS" id="PR00834">
    <property type="entry name" value="PROTEASES2C"/>
</dbReference>
<dbReference type="InterPro" id="IPR009003">
    <property type="entry name" value="Peptidase_S1_PA"/>
</dbReference>
<dbReference type="PANTHER" id="PTHR43343">
    <property type="entry name" value="PEPTIDASE S12"/>
    <property type="match status" value="1"/>
</dbReference>
<dbReference type="GO" id="GO:0006508">
    <property type="term" value="P:proteolysis"/>
    <property type="evidence" value="ECO:0007669"/>
    <property type="project" value="UniProtKB-KW"/>
</dbReference>
<dbReference type="InterPro" id="IPR001940">
    <property type="entry name" value="Peptidase_S1C"/>
</dbReference>